<dbReference type="EMBL" id="CACVAT010000257">
    <property type="protein sequence ID" value="CAA6816296.1"/>
    <property type="molecule type" value="Genomic_DNA"/>
</dbReference>
<name>A0A6S6TMW9_9GAMM</name>
<sequence length="111" mass="12561">MQLRVYVNDAVQDIAVPETMLSEASEFFDKMDADMNNGYQMSRTWVANPNQEQRCQIAGDRILTALTNGNQKMGTLMAAYILKRAPQVQAIYFNIEGDMTEHEIITVGQIQ</sequence>
<accession>A0A6S6TMW9</accession>
<gene>
    <name evidence="1" type="ORF">HELGO_WM14138</name>
</gene>
<organism evidence="1">
    <name type="scientific">uncultured Thiotrichaceae bacterium</name>
    <dbReference type="NCBI Taxonomy" id="298394"/>
    <lineage>
        <taxon>Bacteria</taxon>
        <taxon>Pseudomonadati</taxon>
        <taxon>Pseudomonadota</taxon>
        <taxon>Gammaproteobacteria</taxon>
        <taxon>Thiotrichales</taxon>
        <taxon>Thiotrichaceae</taxon>
        <taxon>environmental samples</taxon>
    </lineage>
</organism>
<evidence type="ECO:0000313" key="1">
    <source>
        <dbReference type="EMBL" id="CAA6816296.1"/>
    </source>
</evidence>
<reference evidence="1" key="1">
    <citation type="submission" date="2020-01" db="EMBL/GenBank/DDBJ databases">
        <authorList>
            <person name="Meier V. D."/>
            <person name="Meier V D."/>
        </authorList>
    </citation>
    <scope>NUCLEOTIDE SEQUENCE</scope>
    <source>
        <strain evidence="1">HLG_WM_MAG_09</strain>
    </source>
</reference>
<dbReference type="AlphaFoldDB" id="A0A6S6TMW9"/>
<protein>
    <submittedName>
        <fullName evidence="1">Uncharacterized protein</fullName>
    </submittedName>
</protein>
<proteinExistence type="predicted"/>